<dbReference type="eggNOG" id="COG3706">
    <property type="taxonomic scope" value="Bacteria"/>
</dbReference>
<dbReference type="SMART" id="SM00267">
    <property type="entry name" value="GGDEF"/>
    <property type="match status" value="1"/>
</dbReference>
<dbReference type="SUPFAM" id="SSF55073">
    <property type="entry name" value="Nucleotide cyclase"/>
    <property type="match status" value="1"/>
</dbReference>
<dbReference type="GO" id="GO:0043709">
    <property type="term" value="P:cell adhesion involved in single-species biofilm formation"/>
    <property type="evidence" value="ECO:0007669"/>
    <property type="project" value="TreeGrafter"/>
</dbReference>
<dbReference type="STRING" id="439292.Bsel_0287"/>
<dbReference type="GO" id="GO:0052621">
    <property type="term" value="F:diguanylate cyclase activity"/>
    <property type="evidence" value="ECO:0007669"/>
    <property type="project" value="TreeGrafter"/>
</dbReference>
<dbReference type="InterPro" id="IPR050469">
    <property type="entry name" value="Diguanylate_Cyclase"/>
</dbReference>
<dbReference type="KEGG" id="bse:Bsel_0287"/>
<dbReference type="GO" id="GO:0005886">
    <property type="term" value="C:plasma membrane"/>
    <property type="evidence" value="ECO:0007669"/>
    <property type="project" value="TreeGrafter"/>
</dbReference>
<protein>
    <submittedName>
        <fullName evidence="2">Diguanylate cyclase</fullName>
    </submittedName>
</protein>
<dbReference type="InterPro" id="IPR043128">
    <property type="entry name" value="Rev_trsase/Diguanyl_cyclase"/>
</dbReference>
<dbReference type="EMBL" id="CP001791">
    <property type="protein sequence ID" value="ADH97827.1"/>
    <property type="molecule type" value="Genomic_DNA"/>
</dbReference>
<accession>D6XWI5</accession>
<proteinExistence type="predicted"/>
<dbReference type="RefSeq" id="WP_013171256.1">
    <property type="nucleotide sequence ID" value="NC_014219.1"/>
</dbReference>
<dbReference type="Proteomes" id="UP000000271">
    <property type="component" value="Chromosome"/>
</dbReference>
<keyword evidence="3" id="KW-1185">Reference proteome</keyword>
<dbReference type="Gene3D" id="3.30.70.270">
    <property type="match status" value="1"/>
</dbReference>
<evidence type="ECO:0000259" key="1">
    <source>
        <dbReference type="PROSITE" id="PS50887"/>
    </source>
</evidence>
<name>D6XWI5_BACIE</name>
<gene>
    <name evidence="2" type="ordered locus">Bsel_0287</name>
</gene>
<dbReference type="InterPro" id="IPR029787">
    <property type="entry name" value="Nucleotide_cyclase"/>
</dbReference>
<sequence length="301" mass="34027">MEMKPEELDVLISQLTASEHLYGHIRVVDPVHKRVVYQNTGHGLEPVSDLRACFELFDKKTACRNCISMRAYHENESFIKVETSPDRVHMVTAIPVEIAGRKVVVEFFKDVTNSMIMDDASFNQGVEMKRLLDQANLAAVTDELTRVYNKRYILEKLPADLTLALAEQQPFGLIVADIDHFKSVNDTYGHLAGDQILREFAAVLKDTCLDQADWTARFGGEEFVVCLPGKDRDTVLAVAERMRARIEEQVFHYDGQAITLTSSFGVYALAPGDVIDYETLLKRADQHLYQSKRTGRNRVTG</sequence>
<dbReference type="GO" id="GO:1902201">
    <property type="term" value="P:negative regulation of bacterial-type flagellum-dependent cell motility"/>
    <property type="evidence" value="ECO:0007669"/>
    <property type="project" value="TreeGrafter"/>
</dbReference>
<dbReference type="PROSITE" id="PS50887">
    <property type="entry name" value="GGDEF"/>
    <property type="match status" value="1"/>
</dbReference>
<dbReference type="AlphaFoldDB" id="D6XWI5"/>
<dbReference type="NCBIfam" id="TIGR00254">
    <property type="entry name" value="GGDEF"/>
    <property type="match status" value="1"/>
</dbReference>
<dbReference type="HOGENOM" id="CLU_000445_11_4_9"/>
<dbReference type="Pfam" id="PF00990">
    <property type="entry name" value="GGDEF"/>
    <property type="match status" value="1"/>
</dbReference>
<reference evidence="2" key="1">
    <citation type="submission" date="2009-10" db="EMBL/GenBank/DDBJ databases">
        <title>Complete sequence of Bacillus selenitireducens MLS10.</title>
        <authorList>
            <consortium name="US DOE Joint Genome Institute"/>
            <person name="Lucas S."/>
            <person name="Copeland A."/>
            <person name="Lapidus A."/>
            <person name="Glavina del Rio T."/>
            <person name="Dalin E."/>
            <person name="Tice H."/>
            <person name="Bruce D."/>
            <person name="Goodwin L."/>
            <person name="Pitluck S."/>
            <person name="Sims D."/>
            <person name="Brettin T."/>
            <person name="Detter J.C."/>
            <person name="Han C."/>
            <person name="Larimer F."/>
            <person name="Land M."/>
            <person name="Hauser L."/>
            <person name="Kyrpides N."/>
            <person name="Ovchinnikova G."/>
            <person name="Stolz J."/>
        </authorList>
    </citation>
    <scope>NUCLEOTIDE SEQUENCE [LARGE SCALE GENOMIC DNA]</scope>
    <source>
        <strain evidence="2">MLS10</strain>
    </source>
</reference>
<dbReference type="CDD" id="cd01949">
    <property type="entry name" value="GGDEF"/>
    <property type="match status" value="1"/>
</dbReference>
<evidence type="ECO:0000313" key="3">
    <source>
        <dbReference type="Proteomes" id="UP000000271"/>
    </source>
</evidence>
<dbReference type="InterPro" id="IPR000160">
    <property type="entry name" value="GGDEF_dom"/>
</dbReference>
<dbReference type="FunFam" id="3.30.70.270:FF:000001">
    <property type="entry name" value="Diguanylate cyclase domain protein"/>
    <property type="match status" value="1"/>
</dbReference>
<evidence type="ECO:0000313" key="2">
    <source>
        <dbReference type="EMBL" id="ADH97827.1"/>
    </source>
</evidence>
<dbReference type="PANTHER" id="PTHR45138">
    <property type="entry name" value="REGULATORY COMPONENTS OF SENSORY TRANSDUCTION SYSTEM"/>
    <property type="match status" value="1"/>
</dbReference>
<organism evidence="2 3">
    <name type="scientific">Bacillus selenitireducens (strain ATCC 700615 / DSM 15326 / MLS10)</name>
    <dbReference type="NCBI Taxonomy" id="439292"/>
    <lineage>
        <taxon>Bacteria</taxon>
        <taxon>Bacillati</taxon>
        <taxon>Bacillota</taxon>
        <taxon>Bacilli</taxon>
        <taxon>Bacillales</taxon>
        <taxon>Bacillaceae</taxon>
        <taxon>Salisediminibacterium</taxon>
    </lineage>
</organism>
<feature type="domain" description="GGDEF" evidence="1">
    <location>
        <begin position="169"/>
        <end position="301"/>
    </location>
</feature>
<dbReference type="PANTHER" id="PTHR45138:SF9">
    <property type="entry name" value="DIGUANYLATE CYCLASE DGCM-RELATED"/>
    <property type="match status" value="1"/>
</dbReference>